<organism evidence="2 3">
    <name type="scientific">Corallococcus exiguus</name>
    <dbReference type="NCBI Taxonomy" id="83462"/>
    <lineage>
        <taxon>Bacteria</taxon>
        <taxon>Pseudomonadati</taxon>
        <taxon>Myxococcota</taxon>
        <taxon>Myxococcia</taxon>
        <taxon>Myxococcales</taxon>
        <taxon>Cystobacterineae</taxon>
        <taxon>Myxococcaceae</taxon>
        <taxon>Corallococcus</taxon>
    </lineage>
</organism>
<dbReference type="AlphaFoldDB" id="A0A7X5BUI7"/>
<feature type="region of interest" description="Disordered" evidence="1">
    <location>
        <begin position="1"/>
        <end position="24"/>
    </location>
</feature>
<reference evidence="2 3" key="1">
    <citation type="submission" date="2020-01" db="EMBL/GenBank/DDBJ databases">
        <title>The draft genome sequence of Corallococcus exiguus DSM 14696.</title>
        <authorList>
            <person name="Zhang X."/>
            <person name="Zhu H."/>
        </authorList>
    </citation>
    <scope>NUCLEOTIDE SEQUENCE [LARGE SCALE GENOMIC DNA]</scope>
    <source>
        <strain evidence="2 3">DSM 14696</strain>
    </source>
</reference>
<evidence type="ECO:0000313" key="3">
    <source>
        <dbReference type="Proteomes" id="UP000537825"/>
    </source>
</evidence>
<feature type="region of interest" description="Disordered" evidence="1">
    <location>
        <begin position="88"/>
        <end position="119"/>
    </location>
</feature>
<dbReference type="Proteomes" id="UP000537825">
    <property type="component" value="Unassembled WGS sequence"/>
</dbReference>
<dbReference type="RefSeq" id="WP_161663172.1">
    <property type="nucleotide sequence ID" value="NZ_CBCSLE010000001.1"/>
</dbReference>
<comment type="caution">
    <text evidence="2">The sequence shown here is derived from an EMBL/GenBank/DDBJ whole genome shotgun (WGS) entry which is preliminary data.</text>
</comment>
<keyword evidence="3" id="KW-1185">Reference proteome</keyword>
<evidence type="ECO:0000256" key="1">
    <source>
        <dbReference type="SAM" id="MobiDB-lite"/>
    </source>
</evidence>
<sequence length="611" mass="64357">MTYRQVHPYLLPSMTHRPQPSRPPQCRRALFVALALLLPLTTACGDEEPIQKPGPVETQADAGGQDASTSTTPDASCASATCDAGVIVESPDAGPADGGVTDAGTADAGAPDAGPDVPLPLPVDLSAPSELLVRSDDFAVLRVGVERHEGFTGPVTLSIRGLPSEFFVADRSVSEGTSAAALAVSVSGRVGPGTRLDATLVATAEGRSTSRPLRMLVAGPSFTLDPTFPVVPLGWADWSRFLDVSPDGKLLTAYPIANASSPSAQGYVLDRHHADGIPDLTFGMLGSVTHPRPAMSRMLAFKALPTGGSLVAGAAADCHDGDNATPCTIRVSRHLATGMLDTSFGDEGVASTRFNSASRSLVKLLVDEAGRVSVALTYYDYDLTQSGPYVYAVQRWEADGRPVAGFGTEGRATYALPAYEQRFNNLREALQTKDGTVVIAVSLFDSGSPGNHGLGFVRMDGKTGQARWSVESSPNLHRNVATDGHGRFVSLLNTYAPGYDLLVQWYDETGTRIYFGTGSTTMPPRQLAIGSANELFFDDAGTPYTVGQIEGGGGLAVVRFTRHGPVDPGFGTNGILRLDVRLNSVSGFIREPNGCLLAKTVPEPGLVRFWP</sequence>
<dbReference type="EMBL" id="JAAAPK010000010">
    <property type="protein sequence ID" value="NBC44385.1"/>
    <property type="molecule type" value="Genomic_DNA"/>
</dbReference>
<name>A0A7X5BUI7_9BACT</name>
<gene>
    <name evidence="2" type="ORF">GTZ93_31720</name>
</gene>
<accession>A0A7X5BUI7</accession>
<proteinExistence type="predicted"/>
<protein>
    <submittedName>
        <fullName evidence="2">Uncharacterized protein</fullName>
    </submittedName>
</protein>
<feature type="compositionally biased region" description="Low complexity" evidence="1">
    <location>
        <begin position="91"/>
        <end position="116"/>
    </location>
</feature>
<feature type="region of interest" description="Disordered" evidence="1">
    <location>
        <begin position="46"/>
        <end position="76"/>
    </location>
</feature>
<evidence type="ECO:0000313" key="2">
    <source>
        <dbReference type="EMBL" id="NBC44385.1"/>
    </source>
</evidence>